<feature type="transmembrane region" description="Helical" evidence="1">
    <location>
        <begin position="328"/>
        <end position="347"/>
    </location>
</feature>
<dbReference type="OrthoDB" id="1522571at2"/>
<accession>A0A2K8Z6Q8</accession>
<dbReference type="AlphaFoldDB" id="A0A2K8Z6Q8"/>
<dbReference type="PANTHER" id="PTHR32309">
    <property type="entry name" value="TYROSINE-PROTEIN KINASE"/>
    <property type="match status" value="1"/>
</dbReference>
<organism evidence="2 3">
    <name type="scientific">Spirosoma pollinicola</name>
    <dbReference type="NCBI Taxonomy" id="2057025"/>
    <lineage>
        <taxon>Bacteria</taxon>
        <taxon>Pseudomonadati</taxon>
        <taxon>Bacteroidota</taxon>
        <taxon>Cytophagia</taxon>
        <taxon>Cytophagales</taxon>
        <taxon>Cytophagaceae</taxon>
        <taxon>Spirosoma</taxon>
    </lineage>
</organism>
<dbReference type="RefSeq" id="WP_100992103.1">
    <property type="nucleotide sequence ID" value="NZ_CP025096.1"/>
</dbReference>
<dbReference type="PANTHER" id="PTHR32309:SF13">
    <property type="entry name" value="FERRIC ENTEROBACTIN TRANSPORT PROTEIN FEPE"/>
    <property type="match status" value="1"/>
</dbReference>
<name>A0A2K8Z6Q8_9BACT</name>
<dbReference type="KEGG" id="spir:CWM47_29120"/>
<protein>
    <submittedName>
        <fullName evidence="2">Lipopolysaccharide biosynthesis protein</fullName>
    </submittedName>
</protein>
<evidence type="ECO:0000313" key="3">
    <source>
        <dbReference type="Proteomes" id="UP000232883"/>
    </source>
</evidence>
<reference evidence="2 3" key="1">
    <citation type="submission" date="2017-11" db="EMBL/GenBank/DDBJ databases">
        <title>Taxonomic description and genome sequences of Spirosoma HA7 sp. nov., isolated from pollen microhabitat of Corylus avellana.</title>
        <authorList>
            <person name="Ambika Manirajan B."/>
            <person name="Suarez C."/>
            <person name="Ratering S."/>
            <person name="Geissler-Plaum R."/>
            <person name="Cardinale M."/>
            <person name="Sylvia S."/>
        </authorList>
    </citation>
    <scope>NUCLEOTIDE SEQUENCE [LARGE SCALE GENOMIC DNA]</scope>
    <source>
        <strain evidence="2 3">HA7</strain>
    </source>
</reference>
<proteinExistence type="predicted"/>
<keyword evidence="1" id="KW-0812">Transmembrane</keyword>
<keyword evidence="3" id="KW-1185">Reference proteome</keyword>
<dbReference type="Proteomes" id="UP000232883">
    <property type="component" value="Chromosome"/>
</dbReference>
<feature type="transmembrane region" description="Helical" evidence="1">
    <location>
        <begin position="33"/>
        <end position="52"/>
    </location>
</feature>
<dbReference type="GO" id="GO:0005886">
    <property type="term" value="C:plasma membrane"/>
    <property type="evidence" value="ECO:0007669"/>
    <property type="project" value="TreeGrafter"/>
</dbReference>
<keyword evidence="1" id="KW-1133">Transmembrane helix</keyword>
<sequence>MVLTESNPTLSKNRRSRLPTDVIVRTLWLGRRAVLIGGLLFALLGVVVALLIKPEFRSEARLMPELNSGSGDVLKRLASVAGFAGIDFSDAEREDAIRPDLYPTVLQSTPFVLYLIDQPITTTDGQGQTVGAFLHPNDTGWSFNRFFSFNPAGKVGLKPISKPDGTVRLSVLQQELVEEISERVAARFDTRSGIITITASMPDANVAAAVAQLSMKYLTQYVRNYRTGKARQDLRFYDRQQADAHKRYMNAQLALFHYDDQHKHVVMLATTMDRQQMETELSIAQTVYTELARQFEQAKLNVQARTPVFTVLEPPKVPLKRTSPRRTLVVLVFAMAGLTISGLYMLAQQVDVVEKWRTILDAEQTK</sequence>
<gene>
    <name evidence="2" type="ORF">CWM47_29120</name>
</gene>
<dbReference type="InterPro" id="IPR050445">
    <property type="entry name" value="Bact_polysacc_biosynth/exp"/>
</dbReference>
<evidence type="ECO:0000256" key="1">
    <source>
        <dbReference type="SAM" id="Phobius"/>
    </source>
</evidence>
<keyword evidence="1" id="KW-0472">Membrane</keyword>
<evidence type="ECO:0000313" key="2">
    <source>
        <dbReference type="EMBL" id="AUD05550.1"/>
    </source>
</evidence>
<dbReference type="GO" id="GO:0004713">
    <property type="term" value="F:protein tyrosine kinase activity"/>
    <property type="evidence" value="ECO:0007669"/>
    <property type="project" value="TreeGrafter"/>
</dbReference>
<dbReference type="EMBL" id="CP025096">
    <property type="protein sequence ID" value="AUD05550.1"/>
    <property type="molecule type" value="Genomic_DNA"/>
</dbReference>